<evidence type="ECO:0000313" key="3">
    <source>
        <dbReference type="EMBL" id="SFQ20998.1"/>
    </source>
</evidence>
<proteinExistence type="predicted"/>
<feature type="region of interest" description="Disordered" evidence="1">
    <location>
        <begin position="63"/>
        <end position="91"/>
    </location>
</feature>
<evidence type="ECO:0000256" key="1">
    <source>
        <dbReference type="SAM" id="MobiDB-lite"/>
    </source>
</evidence>
<gene>
    <name evidence="3" type="ORF">SAMN04515668_1397</name>
</gene>
<organism evidence="3 4">
    <name type="scientific">Hymenobacter arizonensis</name>
    <name type="common">Siccationidurans arizonensis</name>
    <dbReference type="NCBI Taxonomy" id="1227077"/>
    <lineage>
        <taxon>Bacteria</taxon>
        <taxon>Pseudomonadati</taxon>
        <taxon>Bacteroidota</taxon>
        <taxon>Cytophagia</taxon>
        <taxon>Cytophagales</taxon>
        <taxon>Hymenobacteraceae</taxon>
        <taxon>Hymenobacter</taxon>
    </lineage>
</organism>
<dbReference type="RefSeq" id="WP_143080085.1">
    <property type="nucleotide sequence ID" value="NZ_FOXS01000002.1"/>
</dbReference>
<dbReference type="EMBL" id="FOXS01000002">
    <property type="protein sequence ID" value="SFQ20998.1"/>
    <property type="molecule type" value="Genomic_DNA"/>
</dbReference>
<dbReference type="AlphaFoldDB" id="A0A1I5WNA3"/>
<evidence type="ECO:0000256" key="2">
    <source>
        <dbReference type="SAM" id="SignalP"/>
    </source>
</evidence>
<reference evidence="4" key="1">
    <citation type="submission" date="2016-10" db="EMBL/GenBank/DDBJ databases">
        <authorList>
            <person name="Varghese N."/>
            <person name="Submissions S."/>
        </authorList>
    </citation>
    <scope>NUCLEOTIDE SEQUENCE [LARGE SCALE GENOMIC DNA]</scope>
    <source>
        <strain evidence="4">OR362-8,ATCC BAA-1266,JCM 13504</strain>
    </source>
</reference>
<dbReference type="OrthoDB" id="885659at2"/>
<name>A0A1I5WNA3_HYMAR</name>
<accession>A0A1I5WNA3</accession>
<feature type="chain" id="PRO_5011470673" evidence="2">
    <location>
        <begin position="30"/>
        <end position="125"/>
    </location>
</feature>
<dbReference type="STRING" id="1227077.SAMN04515668_1397"/>
<feature type="signal peptide" evidence="2">
    <location>
        <begin position="1"/>
        <end position="29"/>
    </location>
</feature>
<feature type="region of interest" description="Disordered" evidence="1">
    <location>
        <begin position="103"/>
        <end position="125"/>
    </location>
</feature>
<sequence length="125" mass="13818">MLPQQASRSLLLGLWLALVLLLSSQAASAQIVHEKPGQHKAATRRALRDAKRTDAPYKDSHLGVTAARLKRGQSDPPKLKPYDELDNEVDYEPEPVVQAKKSGFLGLRRNKKKAQPGKTTAVEKK</sequence>
<keyword evidence="2" id="KW-0732">Signal</keyword>
<evidence type="ECO:0000313" key="4">
    <source>
        <dbReference type="Proteomes" id="UP000199029"/>
    </source>
</evidence>
<protein>
    <submittedName>
        <fullName evidence="3">Uncharacterized protein</fullName>
    </submittedName>
</protein>
<dbReference type="Proteomes" id="UP000199029">
    <property type="component" value="Unassembled WGS sequence"/>
</dbReference>
<keyword evidence="4" id="KW-1185">Reference proteome</keyword>